<dbReference type="Pfam" id="PF14007">
    <property type="entry name" value="YtpI"/>
    <property type="match status" value="1"/>
</dbReference>
<dbReference type="RefSeq" id="WP_132742598.1">
    <property type="nucleotide sequence ID" value="NZ_SLXK01000001.1"/>
</dbReference>
<accession>A0A4R2PAI3</accession>
<protein>
    <submittedName>
        <fullName evidence="2">YtpI-like protein</fullName>
    </submittedName>
</protein>
<evidence type="ECO:0000256" key="1">
    <source>
        <dbReference type="SAM" id="Phobius"/>
    </source>
</evidence>
<dbReference type="InterPro" id="IPR025618">
    <property type="entry name" value="YtpI"/>
</dbReference>
<feature type="transmembrane region" description="Helical" evidence="1">
    <location>
        <begin position="61"/>
        <end position="81"/>
    </location>
</feature>
<sequence>MPTLIILIIMSFIIFAFFRIKAWRTKEPFKKQWTLSKAHAALGSFLLLFGINRLFVGHGTIVIIVCAVFILYGAFFVYGGIRAYRHYFPLAVQEAEEKYKQSLNNGQ</sequence>
<reference evidence="2 3" key="1">
    <citation type="submission" date="2019-03" db="EMBL/GenBank/DDBJ databases">
        <title>Genomic Encyclopedia of Type Strains, Phase IV (KMG-IV): sequencing the most valuable type-strain genomes for metagenomic binning, comparative biology and taxonomic classification.</title>
        <authorList>
            <person name="Goeker M."/>
        </authorList>
    </citation>
    <scope>NUCLEOTIDE SEQUENCE [LARGE SCALE GENOMIC DNA]</scope>
    <source>
        <strain evidence="2 3">DSM 19377</strain>
    </source>
</reference>
<comment type="caution">
    <text evidence="2">The sequence shown here is derived from an EMBL/GenBank/DDBJ whole genome shotgun (WGS) entry which is preliminary data.</text>
</comment>
<name>A0A4R2PAI3_9BACL</name>
<dbReference type="OrthoDB" id="2453019at2"/>
<dbReference type="AlphaFoldDB" id="A0A4R2PAI3"/>
<feature type="transmembrane region" description="Helical" evidence="1">
    <location>
        <begin position="35"/>
        <end position="55"/>
    </location>
</feature>
<organism evidence="2 3">
    <name type="scientific">Scopulibacillus darangshiensis</name>
    <dbReference type="NCBI Taxonomy" id="442528"/>
    <lineage>
        <taxon>Bacteria</taxon>
        <taxon>Bacillati</taxon>
        <taxon>Bacillota</taxon>
        <taxon>Bacilli</taxon>
        <taxon>Bacillales</taxon>
        <taxon>Sporolactobacillaceae</taxon>
        <taxon>Scopulibacillus</taxon>
    </lineage>
</organism>
<dbReference type="EMBL" id="SLXK01000001">
    <property type="protein sequence ID" value="TCP32080.1"/>
    <property type="molecule type" value="Genomic_DNA"/>
</dbReference>
<gene>
    <name evidence="2" type="ORF">EV207_10153</name>
</gene>
<evidence type="ECO:0000313" key="2">
    <source>
        <dbReference type="EMBL" id="TCP32080.1"/>
    </source>
</evidence>
<dbReference type="Proteomes" id="UP000295416">
    <property type="component" value="Unassembled WGS sequence"/>
</dbReference>
<keyword evidence="3" id="KW-1185">Reference proteome</keyword>
<evidence type="ECO:0000313" key="3">
    <source>
        <dbReference type="Proteomes" id="UP000295416"/>
    </source>
</evidence>
<feature type="transmembrane region" description="Helical" evidence="1">
    <location>
        <begin position="6"/>
        <end position="23"/>
    </location>
</feature>
<proteinExistence type="predicted"/>
<keyword evidence="1" id="KW-1133">Transmembrane helix</keyword>
<keyword evidence="1" id="KW-0472">Membrane</keyword>
<keyword evidence="1" id="KW-0812">Transmembrane</keyword>